<evidence type="ECO:0000313" key="2">
    <source>
        <dbReference type="Proteomes" id="UP000183832"/>
    </source>
</evidence>
<sequence length="89" mass="10200">MAIETLTWNIKHLKSPHSMISHNDVIKASSINYVFVQCIQPFNDDKLNFPKMLSNLQIIDIKFAVMSVENSCIQHELCFAHLAALKWNA</sequence>
<protein>
    <submittedName>
        <fullName evidence="1">CLUMA_CG003073, isoform A</fullName>
    </submittedName>
</protein>
<dbReference type="AlphaFoldDB" id="A0A1J1HP55"/>
<proteinExistence type="predicted"/>
<organism evidence="1 2">
    <name type="scientific">Clunio marinus</name>
    <dbReference type="NCBI Taxonomy" id="568069"/>
    <lineage>
        <taxon>Eukaryota</taxon>
        <taxon>Metazoa</taxon>
        <taxon>Ecdysozoa</taxon>
        <taxon>Arthropoda</taxon>
        <taxon>Hexapoda</taxon>
        <taxon>Insecta</taxon>
        <taxon>Pterygota</taxon>
        <taxon>Neoptera</taxon>
        <taxon>Endopterygota</taxon>
        <taxon>Diptera</taxon>
        <taxon>Nematocera</taxon>
        <taxon>Chironomoidea</taxon>
        <taxon>Chironomidae</taxon>
        <taxon>Clunio</taxon>
    </lineage>
</organism>
<name>A0A1J1HP55_9DIPT</name>
<evidence type="ECO:0000313" key="1">
    <source>
        <dbReference type="EMBL" id="CRK89314.1"/>
    </source>
</evidence>
<keyword evidence="2" id="KW-1185">Reference proteome</keyword>
<accession>A0A1J1HP55</accession>
<dbReference type="EMBL" id="CVRI01000012">
    <property type="protein sequence ID" value="CRK89314.1"/>
    <property type="molecule type" value="Genomic_DNA"/>
</dbReference>
<reference evidence="1 2" key="1">
    <citation type="submission" date="2015-04" db="EMBL/GenBank/DDBJ databases">
        <authorList>
            <person name="Syromyatnikov M.Y."/>
            <person name="Popov V.N."/>
        </authorList>
    </citation>
    <scope>NUCLEOTIDE SEQUENCE [LARGE SCALE GENOMIC DNA]</scope>
</reference>
<gene>
    <name evidence="1" type="ORF">CLUMA_CG003073</name>
</gene>
<dbReference type="Proteomes" id="UP000183832">
    <property type="component" value="Unassembled WGS sequence"/>
</dbReference>